<dbReference type="Proteomes" id="UP001456344">
    <property type="component" value="Chromosome"/>
</dbReference>
<gene>
    <name evidence="1" type="ORF">LCL61_20025</name>
</gene>
<accession>A0ACD5BEH3</accession>
<name>A0ACD5BEH3_9PSEU</name>
<reference evidence="1" key="1">
    <citation type="submission" date="2023-10" db="EMBL/GenBank/DDBJ databases">
        <title>Whole genome sequencing of actinobacterial strain Amycolatopsis sp. (BCA-696) identifies the underlying plant growth-promoting genes.</title>
        <authorList>
            <person name="Gandham P."/>
            <person name="Vadla N."/>
            <person name="Saji A."/>
            <person name="Srinivas V."/>
            <person name="Ruperao P."/>
            <person name="Selvanayagam S."/>
            <person name="Saxena R.K."/>
            <person name="Rathore A."/>
            <person name="Gopalakrishnan S."/>
            <person name="Thakur V."/>
        </authorList>
    </citation>
    <scope>NUCLEOTIDE SEQUENCE</scope>
    <source>
        <strain evidence="1">BCA-696</strain>
    </source>
</reference>
<dbReference type="EMBL" id="CP150484">
    <property type="protein sequence ID" value="WYW17839.1"/>
    <property type="molecule type" value="Genomic_DNA"/>
</dbReference>
<keyword evidence="2" id="KW-1185">Reference proteome</keyword>
<evidence type="ECO:0000313" key="1">
    <source>
        <dbReference type="EMBL" id="WYW17839.1"/>
    </source>
</evidence>
<evidence type="ECO:0000313" key="2">
    <source>
        <dbReference type="Proteomes" id="UP001456344"/>
    </source>
</evidence>
<proteinExistence type="predicted"/>
<sequence>MTAFGVTPVTRDSPPGDGVSAGMGNRPASAVSLFTAVGTGLCLIVGLIALIRHWSPGYLAIWCAALAVAVGFNLWAAKGRE</sequence>
<protein>
    <submittedName>
        <fullName evidence="1">Uncharacterized protein</fullName>
    </submittedName>
</protein>
<organism evidence="1 2">
    <name type="scientific">Amycolatopsis coloradensis</name>
    <dbReference type="NCBI Taxonomy" id="76021"/>
    <lineage>
        <taxon>Bacteria</taxon>
        <taxon>Bacillati</taxon>
        <taxon>Actinomycetota</taxon>
        <taxon>Actinomycetes</taxon>
        <taxon>Pseudonocardiales</taxon>
        <taxon>Pseudonocardiaceae</taxon>
        <taxon>Amycolatopsis</taxon>
    </lineage>
</organism>